<keyword evidence="2" id="KW-1185">Reference proteome</keyword>
<dbReference type="EMBL" id="LLXU01000087">
    <property type="protein sequence ID" value="KRG41635.1"/>
    <property type="molecule type" value="Genomic_DNA"/>
</dbReference>
<dbReference type="Proteomes" id="UP000051802">
    <property type="component" value="Unassembled WGS sequence"/>
</dbReference>
<protein>
    <recommendedName>
        <fullName evidence="3">WbqC-like protein</fullName>
    </recommendedName>
</protein>
<dbReference type="Pfam" id="PF08889">
    <property type="entry name" value="WbqC"/>
    <property type="match status" value="1"/>
</dbReference>
<reference evidence="1 2" key="1">
    <citation type="submission" date="2015-10" db="EMBL/GenBank/DDBJ databases">
        <title>Genome sequencing and analysis of members of genus Stenotrophomonas.</title>
        <authorList>
            <person name="Patil P.P."/>
            <person name="Midha S."/>
            <person name="Patil P.B."/>
        </authorList>
    </citation>
    <scope>NUCLEOTIDE SEQUENCE [LARGE SCALE GENOMIC DNA]</scope>
    <source>
        <strain evidence="1 2">JCM 16536</strain>
    </source>
</reference>
<organism evidence="1 2">
    <name type="scientific">Stenotrophomonas panacihumi</name>
    <dbReference type="NCBI Taxonomy" id="676599"/>
    <lineage>
        <taxon>Bacteria</taxon>
        <taxon>Pseudomonadati</taxon>
        <taxon>Pseudomonadota</taxon>
        <taxon>Gammaproteobacteria</taxon>
        <taxon>Lysobacterales</taxon>
        <taxon>Lysobacteraceae</taxon>
        <taxon>Stenotrophomonas</taxon>
    </lineage>
</organism>
<evidence type="ECO:0008006" key="3">
    <source>
        <dbReference type="Google" id="ProtNLM"/>
    </source>
</evidence>
<name>A0A0R0AMK8_9GAMM</name>
<evidence type="ECO:0000313" key="1">
    <source>
        <dbReference type="EMBL" id="KRG41635.1"/>
    </source>
</evidence>
<dbReference type="AlphaFoldDB" id="A0A0R0AMK8"/>
<proteinExistence type="predicted"/>
<comment type="caution">
    <text evidence="1">The sequence shown here is derived from an EMBL/GenBank/DDBJ whole genome shotgun (WGS) entry which is preliminary data.</text>
</comment>
<evidence type="ECO:0000313" key="2">
    <source>
        <dbReference type="Proteomes" id="UP000051802"/>
    </source>
</evidence>
<dbReference type="STRING" id="676599.ARC20_01080"/>
<accession>A0A0R0AMK8</accession>
<gene>
    <name evidence="1" type="ORF">ARC20_01080</name>
</gene>
<sequence>MQPYFFPYLGYYQLAAGVDRFVFLDDAAFITRGFIHRNQLLLDGQPHRFTLPVARASQNRSIAEHAFAGNLTRFLEQLRHGYARAPYFEPVRQLVASAWAVGEGNVARVCAASINGVFAYLGLTLRSDAASTLGVPGRGQARILALCHALDARSYHNPPGGRGLYSPEAFGQAGVGLYFLQPRLAPYHQGGAGPFFPGLSMIDVLMHNPPAAVRDMLGAATLEQAA</sequence>
<dbReference type="InterPro" id="IPR014985">
    <property type="entry name" value="WbqC"/>
</dbReference>